<reference evidence="1 2" key="1">
    <citation type="journal article" date="2015" name="Genome Announc.">
        <title>Expanding the biotechnology potential of lactobacilli through comparative genomics of 213 strains and associated genera.</title>
        <authorList>
            <person name="Sun Z."/>
            <person name="Harris H.M."/>
            <person name="McCann A."/>
            <person name="Guo C."/>
            <person name="Argimon S."/>
            <person name="Zhang W."/>
            <person name="Yang X."/>
            <person name="Jeffery I.B."/>
            <person name="Cooney J.C."/>
            <person name="Kagawa T.F."/>
            <person name="Liu W."/>
            <person name="Song Y."/>
            <person name="Salvetti E."/>
            <person name="Wrobel A."/>
            <person name="Rasinkangas P."/>
            <person name="Parkhill J."/>
            <person name="Rea M.C."/>
            <person name="O'Sullivan O."/>
            <person name="Ritari J."/>
            <person name="Douillard F.P."/>
            <person name="Paul Ross R."/>
            <person name="Yang R."/>
            <person name="Briner A.E."/>
            <person name="Felis G.E."/>
            <person name="de Vos W.M."/>
            <person name="Barrangou R."/>
            <person name="Klaenhammer T.R."/>
            <person name="Caufield P.W."/>
            <person name="Cui Y."/>
            <person name="Zhang H."/>
            <person name="O'Toole P.W."/>
        </authorList>
    </citation>
    <scope>NUCLEOTIDE SEQUENCE [LARGE SCALE GENOMIC DNA]</scope>
    <source>
        <strain evidence="1 2">DSM 6035</strain>
    </source>
</reference>
<comment type="caution">
    <text evidence="1">The sequence shown here is derived from an EMBL/GenBank/DDBJ whole genome shotgun (WGS) entry which is preliminary data.</text>
</comment>
<sequence length="57" mass="6599">MTAVQVAAGIDEEDDKQKNHPRNLTEVFEFAVHYWVNPFRKNTITILPLFLKLTNAI</sequence>
<dbReference type="STRING" id="1423782.FD32_GL000481"/>
<name>A0A0R1XEJ2_9LACO</name>
<evidence type="ECO:0000313" key="1">
    <source>
        <dbReference type="EMBL" id="KRM26361.1"/>
    </source>
</evidence>
<dbReference type="Proteomes" id="UP000051412">
    <property type="component" value="Unassembled WGS sequence"/>
</dbReference>
<dbReference type="PATRIC" id="fig|1423782.4.peg.493"/>
<organism evidence="1 2">
    <name type="scientific">Limosilactobacillus panis DSM 6035</name>
    <dbReference type="NCBI Taxonomy" id="1423782"/>
    <lineage>
        <taxon>Bacteria</taxon>
        <taxon>Bacillati</taxon>
        <taxon>Bacillota</taxon>
        <taxon>Bacilli</taxon>
        <taxon>Lactobacillales</taxon>
        <taxon>Lactobacillaceae</taxon>
        <taxon>Limosilactobacillus</taxon>
    </lineage>
</organism>
<gene>
    <name evidence="1" type="ORF">FD32_GL000481</name>
</gene>
<accession>A0A0R1XEJ2</accession>
<evidence type="ECO:0000313" key="2">
    <source>
        <dbReference type="Proteomes" id="UP000051412"/>
    </source>
</evidence>
<keyword evidence="2" id="KW-1185">Reference proteome</keyword>
<dbReference type="EMBL" id="AZGM01000087">
    <property type="protein sequence ID" value="KRM26361.1"/>
    <property type="molecule type" value="Genomic_DNA"/>
</dbReference>
<protein>
    <submittedName>
        <fullName evidence="1">Uncharacterized protein</fullName>
    </submittedName>
</protein>
<dbReference type="AlphaFoldDB" id="A0A0R1XEJ2"/>
<proteinExistence type="predicted"/>